<feature type="chain" id="PRO_5039909124" evidence="1">
    <location>
        <begin position="22"/>
        <end position="99"/>
    </location>
</feature>
<dbReference type="OrthoDB" id="9595010at2759"/>
<dbReference type="RGD" id="2324268">
    <property type="gene designation" value="Patel14l2"/>
</dbReference>
<name>A6JYM0_RAT</name>
<proteinExistence type="predicted"/>
<evidence type="ECO:0000259" key="2">
    <source>
        <dbReference type="Pfam" id="PF00021"/>
    </source>
</evidence>
<protein>
    <submittedName>
        <fullName evidence="3">RCG64164</fullName>
    </submittedName>
</protein>
<dbReference type="KEGG" id="rno:100362690"/>
<gene>
    <name evidence="4" type="primary">Patel14l2</name>
    <name evidence="4" type="synonym">LOC100362690</name>
    <name evidence="3" type="ORF">rCG_64164</name>
</gene>
<evidence type="ECO:0000256" key="1">
    <source>
        <dbReference type="SAM" id="SignalP"/>
    </source>
</evidence>
<feature type="domain" description="UPAR/Ly6" evidence="2">
    <location>
        <begin position="20"/>
        <end position="98"/>
    </location>
</feature>
<dbReference type="SMR" id="A6JYM0"/>
<accession>A6JYM0</accession>
<evidence type="ECO:0000313" key="4">
    <source>
        <dbReference type="RGD" id="2324268"/>
    </source>
</evidence>
<reference evidence="3" key="1">
    <citation type="journal article" date="2005" name="Genome Res.">
        <title>Gene and alternative splicing annotation with AIR.</title>
        <authorList>
            <person name="Florea L."/>
            <person name="Di Francesco V."/>
            <person name="Miller J."/>
            <person name="Turner R."/>
            <person name="Yao A."/>
            <person name="Harris M."/>
            <person name="Walenz B."/>
            <person name="Mobarry C."/>
            <person name="Merkulov G.V."/>
            <person name="Charlab R."/>
            <person name="Dew I."/>
            <person name="Deng Z."/>
            <person name="Istrail S."/>
            <person name="Li P."/>
            <person name="Sutton G."/>
        </authorList>
    </citation>
    <scope>NUCLEOTIDE SEQUENCE</scope>
    <source>
        <strain evidence="3">BN</strain>
    </source>
</reference>
<dbReference type="AlphaFoldDB" id="A6JYM0"/>
<dbReference type="OMA" id="QCPRFNA"/>
<dbReference type="RefSeq" id="NP_001243078.1">
    <property type="nucleotide sequence ID" value="NM_001256149.1"/>
</dbReference>
<organism evidence="3">
    <name type="scientific">Rattus norvegicus</name>
    <name type="common">Rat</name>
    <dbReference type="NCBI Taxonomy" id="10116"/>
    <lineage>
        <taxon>Eukaryota</taxon>
        <taxon>Metazoa</taxon>
        <taxon>Chordata</taxon>
        <taxon>Craniata</taxon>
        <taxon>Vertebrata</taxon>
        <taxon>Euteleostomi</taxon>
        <taxon>Mammalia</taxon>
        <taxon>Eutheria</taxon>
        <taxon>Euarchontoglires</taxon>
        <taxon>Glires</taxon>
        <taxon>Rodentia</taxon>
        <taxon>Myomorpha</taxon>
        <taxon>Muroidea</taxon>
        <taxon>Muridae</taxon>
        <taxon>Murinae</taxon>
        <taxon>Rattus</taxon>
    </lineage>
</organism>
<dbReference type="Pfam" id="PF00021">
    <property type="entry name" value="UPAR_LY6"/>
    <property type="match status" value="1"/>
</dbReference>
<dbReference type="InterPro" id="IPR016054">
    <property type="entry name" value="LY6_UPA_recep-like"/>
</dbReference>
<keyword evidence="1" id="KW-0732">Signal</keyword>
<dbReference type="AGR" id="RGD:2324268"/>
<dbReference type="Proteomes" id="UP000234681">
    <property type="component" value="Chromosome 8"/>
</dbReference>
<dbReference type="CTD" id="100362690"/>
<sequence>MGKHFLLFLLGLSFVVGFLQALTCWDCDMLNSDGICEKGYSTCKSKDDQECGKLVVSTGDKILYWMQDCSSMCLNKTFTHSHLTLNFTCCHDQSLCNEF</sequence>
<reference evidence="3" key="2">
    <citation type="submission" date="2005-09" db="EMBL/GenBank/DDBJ databases">
        <authorList>
            <person name="Mural R.J."/>
            <person name="Li P.W."/>
            <person name="Adams M.D."/>
            <person name="Amanatides P.G."/>
            <person name="Baden-Tillson H."/>
            <person name="Barnstead M."/>
            <person name="Chin S.H."/>
            <person name="Dew I."/>
            <person name="Evans C.A."/>
            <person name="Ferriera S."/>
            <person name="Flanigan M."/>
            <person name="Fosler C."/>
            <person name="Glodek A."/>
            <person name="Gu Z."/>
            <person name="Holt R.A."/>
            <person name="Jennings D."/>
            <person name="Kraft C.L."/>
            <person name="Lu F."/>
            <person name="Nguyen T."/>
            <person name="Nusskern D.R."/>
            <person name="Pfannkoch C.M."/>
            <person name="Sitter C."/>
            <person name="Sutton G.G."/>
            <person name="Venter J.C."/>
            <person name="Wang Z."/>
            <person name="Woodage T."/>
            <person name="Zheng X.H."/>
            <person name="Zhong F."/>
        </authorList>
    </citation>
    <scope>NUCLEOTIDE SEQUENCE</scope>
    <source>
        <strain evidence="3">BN</strain>
    </source>
</reference>
<dbReference type="EMBL" id="CH474007">
    <property type="protein sequence ID" value="EDL83255.1"/>
    <property type="molecule type" value="Genomic_DNA"/>
</dbReference>
<dbReference type="GeneID" id="100362690"/>
<feature type="signal peptide" evidence="1">
    <location>
        <begin position="1"/>
        <end position="21"/>
    </location>
</feature>
<evidence type="ECO:0000313" key="3">
    <source>
        <dbReference type="EMBL" id="EDL83255.1"/>
    </source>
</evidence>